<dbReference type="InterPro" id="IPR024084">
    <property type="entry name" value="IsoPropMal-DH-like_dom"/>
</dbReference>
<feature type="binding site" evidence="12">
    <location>
        <begin position="94"/>
        <end position="100"/>
    </location>
    <ligand>
        <name>D-threo-isocitrate</name>
        <dbReference type="ChEBI" id="CHEBI:15562"/>
    </ligand>
</feature>
<dbReference type="PANTHER" id="PTHR11822:SF21">
    <property type="entry name" value="ISOCITRATE DEHYDROGENASE [NADP], MITOCHONDRIAL"/>
    <property type="match status" value="1"/>
</dbReference>
<keyword evidence="6 10" id="KW-0460">Magnesium</keyword>
<dbReference type="GO" id="GO:0004450">
    <property type="term" value="F:isocitrate dehydrogenase (NADP+) activity"/>
    <property type="evidence" value="ECO:0007669"/>
    <property type="project" value="UniProtKB-UniRule"/>
</dbReference>
<evidence type="ECO:0000256" key="14">
    <source>
        <dbReference type="PIRSR" id="PIRSR000108-4"/>
    </source>
</evidence>
<dbReference type="InterPro" id="IPR019818">
    <property type="entry name" value="IsoCit/isopropylmalate_DH_CS"/>
</dbReference>
<comment type="similarity">
    <text evidence="2 10">Belongs to the isocitrate and isopropylmalate dehydrogenases family.</text>
</comment>
<dbReference type="Pfam" id="PF00180">
    <property type="entry name" value="Iso_dh"/>
    <property type="match status" value="1"/>
</dbReference>
<dbReference type="NCBIfam" id="TIGR00127">
    <property type="entry name" value="nadp_idh_euk"/>
    <property type="match status" value="1"/>
</dbReference>
<comment type="cofactor">
    <cofactor evidence="1">
        <name>Mn(2+)</name>
        <dbReference type="ChEBI" id="CHEBI:29035"/>
    </cofactor>
</comment>
<comment type="caution">
    <text evidence="16">The sequence shown here is derived from an EMBL/GenBank/DDBJ whole genome shotgun (WGS) entry which is preliminary data.</text>
</comment>
<accession>A0A840W9U6</accession>
<evidence type="ECO:0000313" key="16">
    <source>
        <dbReference type="EMBL" id="MBB5492894.1"/>
    </source>
</evidence>
<evidence type="ECO:0000256" key="3">
    <source>
        <dbReference type="ARBA" id="ARBA00022435"/>
    </source>
</evidence>
<evidence type="ECO:0000256" key="1">
    <source>
        <dbReference type="ARBA" id="ARBA00001936"/>
    </source>
</evidence>
<gene>
    <name evidence="16" type="ORF">HNR07_004031</name>
</gene>
<feature type="site" description="Critical for catalysis" evidence="11">
    <location>
        <position position="212"/>
    </location>
</feature>
<feature type="binding site" evidence="14">
    <location>
        <begin position="310"/>
        <end position="315"/>
    </location>
    <ligand>
        <name>NADP(+)</name>
        <dbReference type="ChEBI" id="CHEBI:58349"/>
    </ligand>
</feature>
<keyword evidence="3" id="KW-0329">Glyoxylate bypass</keyword>
<name>A0A840W9U6_9ACTN</name>
<evidence type="ECO:0000256" key="2">
    <source>
        <dbReference type="ARBA" id="ARBA00007769"/>
    </source>
</evidence>
<keyword evidence="8 10" id="KW-0560">Oxidoreductase</keyword>
<comment type="cofactor">
    <cofactor evidence="10 13">
        <name>Mg(2+)</name>
        <dbReference type="ChEBI" id="CHEBI:18420"/>
    </cofactor>
    <cofactor evidence="10 13">
        <name>Mn(2+)</name>
        <dbReference type="ChEBI" id="CHEBI:29035"/>
    </cofactor>
    <text evidence="10 13">Binds 1 Mg(2+) or Mn(2+) ion per subunit.</text>
</comment>
<proteinExistence type="inferred from homology"/>
<evidence type="ECO:0000256" key="11">
    <source>
        <dbReference type="PIRSR" id="PIRSR000108-1"/>
    </source>
</evidence>
<feature type="binding site" evidence="13">
    <location>
        <position position="275"/>
    </location>
    <ligand>
        <name>Mn(2+)</name>
        <dbReference type="ChEBI" id="CHEBI:29035"/>
    </ligand>
</feature>
<evidence type="ECO:0000256" key="5">
    <source>
        <dbReference type="ARBA" id="ARBA00022723"/>
    </source>
</evidence>
<protein>
    <recommendedName>
        <fullName evidence="10">Isocitrate dehydrogenase [NADP]</fullName>
        <ecNumber evidence="10">1.1.1.42</ecNumber>
    </recommendedName>
</protein>
<feature type="binding site" evidence="12">
    <location>
        <position position="132"/>
    </location>
    <ligand>
        <name>D-threo-isocitrate</name>
        <dbReference type="ChEBI" id="CHEBI:15562"/>
    </ligand>
</feature>
<feature type="binding site" evidence="14">
    <location>
        <position position="328"/>
    </location>
    <ligand>
        <name>NADP(+)</name>
        <dbReference type="ChEBI" id="CHEBI:58349"/>
    </ligand>
</feature>
<dbReference type="SUPFAM" id="SSF53659">
    <property type="entry name" value="Isocitrate/Isopropylmalate dehydrogenase-like"/>
    <property type="match status" value="1"/>
</dbReference>
<dbReference type="InterPro" id="IPR004790">
    <property type="entry name" value="Isocitrate_DH_NADP"/>
</dbReference>
<feature type="binding site" evidence="12">
    <location>
        <position position="109"/>
    </location>
    <ligand>
        <name>D-threo-isocitrate</name>
        <dbReference type="ChEBI" id="CHEBI:15562"/>
    </ligand>
</feature>
<keyword evidence="4 10" id="KW-0816">Tricarboxylic acid cycle</keyword>
<evidence type="ECO:0000256" key="6">
    <source>
        <dbReference type="ARBA" id="ARBA00022842"/>
    </source>
</evidence>
<evidence type="ECO:0000256" key="12">
    <source>
        <dbReference type="PIRSR" id="PIRSR000108-2"/>
    </source>
</evidence>
<dbReference type="PIRSF" id="PIRSF000108">
    <property type="entry name" value="IDH_NADP"/>
    <property type="match status" value="1"/>
</dbReference>
<dbReference type="NCBIfam" id="NF006156">
    <property type="entry name" value="PRK08299.1"/>
    <property type="match status" value="1"/>
</dbReference>
<keyword evidence="9 10" id="KW-0464">Manganese</keyword>
<evidence type="ECO:0000256" key="4">
    <source>
        <dbReference type="ARBA" id="ARBA00022532"/>
    </source>
</evidence>
<sequence length="405" mass="45247">MAKIKVENPVVELDGDEMTRIIWSFIKDRLILPYLDIDLKYYDLGIEERDRTDDQVTVDAAHAIKKYGVGVKCATITPDEARVEEFGLKKMWRSPNGTIRNILGGVVFREPIICENVPRLVPGWTKPVIIGRHAHGDQYKATDFKVPGPGTVTMTYTPADGSQPVEFEVAEFPEEGGVAMGMYNYRKSIEDFARASLNYGLDRNYPVYMSTKNTILKAYDGMFKDVFEEIFEAEFKEKFAAAGITYEHRLIDDMVAAALKWDGGYVWACKNYDGDVQSDTVAQGYGSLGLMTSVLRTADGSTVEAEAAHGTVTRHYRQHQQGKPTSTNPIASIYAWTRGLEHRGKLDNTPAVVEFAQTLEDVVIKTVEGGQMTKDLALLVGSEQEWLTTEEFLAALDENLSKRLA</sequence>
<dbReference type="GO" id="GO:0006099">
    <property type="term" value="P:tricarboxylic acid cycle"/>
    <property type="evidence" value="ECO:0007669"/>
    <property type="project" value="UniProtKB-KW"/>
</dbReference>
<dbReference type="Gene3D" id="3.40.718.10">
    <property type="entry name" value="Isopropylmalate Dehydrogenase"/>
    <property type="match status" value="1"/>
</dbReference>
<feature type="domain" description="Isopropylmalate dehydrogenase-like" evidence="15">
    <location>
        <begin position="9"/>
        <end position="396"/>
    </location>
</feature>
<evidence type="ECO:0000256" key="10">
    <source>
        <dbReference type="PIRNR" id="PIRNR000108"/>
    </source>
</evidence>
<evidence type="ECO:0000256" key="8">
    <source>
        <dbReference type="ARBA" id="ARBA00023002"/>
    </source>
</evidence>
<dbReference type="SMART" id="SM01329">
    <property type="entry name" value="Iso_dh"/>
    <property type="match status" value="1"/>
</dbReference>
<dbReference type="GO" id="GO:0006097">
    <property type="term" value="P:glyoxylate cycle"/>
    <property type="evidence" value="ECO:0007669"/>
    <property type="project" value="UniProtKB-KW"/>
</dbReference>
<evidence type="ECO:0000259" key="15">
    <source>
        <dbReference type="SMART" id="SM01329"/>
    </source>
</evidence>
<reference evidence="16 17" key="1">
    <citation type="submission" date="2020-08" db="EMBL/GenBank/DDBJ databases">
        <title>Sequencing the genomes of 1000 actinobacteria strains.</title>
        <authorList>
            <person name="Klenk H.-P."/>
        </authorList>
    </citation>
    <scope>NUCLEOTIDE SEQUENCE [LARGE SCALE GENOMIC DNA]</scope>
    <source>
        <strain evidence="16 17">DSM 44598</strain>
    </source>
</reference>
<feature type="site" description="Critical for catalysis" evidence="11">
    <location>
        <position position="139"/>
    </location>
</feature>
<dbReference type="EC" id="1.1.1.42" evidence="10"/>
<dbReference type="PROSITE" id="PS00470">
    <property type="entry name" value="IDH_IMDH"/>
    <property type="match status" value="1"/>
</dbReference>
<feature type="binding site" evidence="14">
    <location>
        <position position="260"/>
    </location>
    <ligand>
        <name>NADP(+)</name>
        <dbReference type="ChEBI" id="CHEBI:58349"/>
    </ligand>
</feature>
<dbReference type="RefSeq" id="WP_184366243.1">
    <property type="nucleotide sequence ID" value="NZ_BAAAKM010000141.1"/>
</dbReference>
<dbReference type="GO" id="GO:0051287">
    <property type="term" value="F:NAD binding"/>
    <property type="evidence" value="ECO:0007669"/>
    <property type="project" value="InterPro"/>
</dbReference>
<keyword evidence="17" id="KW-1185">Reference proteome</keyword>
<evidence type="ECO:0000256" key="9">
    <source>
        <dbReference type="ARBA" id="ARBA00023211"/>
    </source>
</evidence>
<feature type="binding site" evidence="14">
    <location>
        <position position="82"/>
    </location>
    <ligand>
        <name>NADP(+)</name>
        <dbReference type="ChEBI" id="CHEBI:58349"/>
    </ligand>
</feature>
<dbReference type="PANTHER" id="PTHR11822">
    <property type="entry name" value="NADP-SPECIFIC ISOCITRATE DEHYDROGENASE"/>
    <property type="match status" value="1"/>
</dbReference>
<dbReference type="GO" id="GO:0000287">
    <property type="term" value="F:magnesium ion binding"/>
    <property type="evidence" value="ECO:0007669"/>
    <property type="project" value="InterPro"/>
</dbReference>
<dbReference type="GO" id="GO:0006102">
    <property type="term" value="P:isocitrate metabolic process"/>
    <property type="evidence" value="ECO:0007669"/>
    <property type="project" value="UniProtKB-UniRule"/>
</dbReference>
<evidence type="ECO:0000256" key="13">
    <source>
        <dbReference type="PIRSR" id="PIRSR000108-3"/>
    </source>
</evidence>
<feature type="binding site" evidence="12">
    <location>
        <position position="77"/>
    </location>
    <ligand>
        <name>D-threo-isocitrate</name>
        <dbReference type="ChEBI" id="CHEBI:15562"/>
    </ligand>
</feature>
<organism evidence="16 17">
    <name type="scientific">Nocardiopsis metallicus</name>
    <dbReference type="NCBI Taxonomy" id="179819"/>
    <lineage>
        <taxon>Bacteria</taxon>
        <taxon>Bacillati</taxon>
        <taxon>Actinomycetota</taxon>
        <taxon>Actinomycetes</taxon>
        <taxon>Streptosporangiales</taxon>
        <taxon>Nocardiopsidaceae</taxon>
        <taxon>Nocardiopsis</taxon>
    </lineage>
</organism>
<evidence type="ECO:0000256" key="7">
    <source>
        <dbReference type="ARBA" id="ARBA00022857"/>
    </source>
</evidence>
<dbReference type="Proteomes" id="UP000579647">
    <property type="component" value="Unassembled WGS sequence"/>
</dbReference>
<dbReference type="FunFam" id="3.40.718.10:FF:000002">
    <property type="entry name" value="Isocitrate dehydrogenase [NADP]"/>
    <property type="match status" value="1"/>
</dbReference>
<feature type="binding site" evidence="14">
    <location>
        <begin position="75"/>
        <end position="77"/>
    </location>
    <ligand>
        <name>NADP(+)</name>
        <dbReference type="ChEBI" id="CHEBI:58349"/>
    </ligand>
</feature>
<keyword evidence="5 10" id="KW-0479">Metal-binding</keyword>
<dbReference type="AlphaFoldDB" id="A0A840W9U6"/>
<evidence type="ECO:0000313" key="17">
    <source>
        <dbReference type="Proteomes" id="UP000579647"/>
    </source>
</evidence>
<comment type="catalytic activity">
    <reaction evidence="10">
        <text>D-threo-isocitrate + NADP(+) = 2-oxoglutarate + CO2 + NADPH</text>
        <dbReference type="Rhea" id="RHEA:19629"/>
        <dbReference type="ChEBI" id="CHEBI:15562"/>
        <dbReference type="ChEBI" id="CHEBI:16526"/>
        <dbReference type="ChEBI" id="CHEBI:16810"/>
        <dbReference type="ChEBI" id="CHEBI:57783"/>
        <dbReference type="ChEBI" id="CHEBI:58349"/>
        <dbReference type="EC" id="1.1.1.42"/>
    </reaction>
</comment>
<dbReference type="EMBL" id="JACHDO010000001">
    <property type="protein sequence ID" value="MBB5492894.1"/>
    <property type="molecule type" value="Genomic_DNA"/>
</dbReference>
<keyword evidence="7 10" id="KW-0521">NADP</keyword>
<feature type="binding site" evidence="13">
    <location>
        <position position="252"/>
    </location>
    <ligand>
        <name>Mn(2+)</name>
        <dbReference type="ChEBI" id="CHEBI:29035"/>
    </ligand>
</feature>